<evidence type="ECO:0000256" key="1">
    <source>
        <dbReference type="ARBA" id="ARBA00022614"/>
    </source>
</evidence>
<dbReference type="EMBL" id="KQ257453">
    <property type="protein sequence ID" value="KND02488.1"/>
    <property type="molecule type" value="Genomic_DNA"/>
</dbReference>
<dbReference type="SUPFAM" id="SSF52058">
    <property type="entry name" value="L domain-like"/>
    <property type="match status" value="1"/>
</dbReference>
<dbReference type="InParanoid" id="A0A0L0HN50"/>
<evidence type="ECO:0000313" key="6">
    <source>
        <dbReference type="Proteomes" id="UP000053201"/>
    </source>
</evidence>
<dbReference type="PANTHER" id="PTHR18849:SF0">
    <property type="entry name" value="CILIA- AND FLAGELLA-ASSOCIATED PROTEIN 410-RELATED"/>
    <property type="match status" value="1"/>
</dbReference>
<dbReference type="eggNOG" id="KOG2123">
    <property type="taxonomic scope" value="Eukaryota"/>
</dbReference>
<evidence type="ECO:0000259" key="4">
    <source>
        <dbReference type="SMART" id="SM00446"/>
    </source>
</evidence>
<reference evidence="5 6" key="1">
    <citation type="submission" date="2009-08" db="EMBL/GenBank/DDBJ databases">
        <title>The Genome Sequence of Spizellomyces punctatus strain DAOM BR117.</title>
        <authorList>
            <consortium name="The Broad Institute Genome Sequencing Platform"/>
            <person name="Russ C."/>
            <person name="Cuomo C."/>
            <person name="Shea T."/>
            <person name="Young S.K."/>
            <person name="Zeng Q."/>
            <person name="Koehrsen M."/>
            <person name="Haas B."/>
            <person name="Borodovsky M."/>
            <person name="Guigo R."/>
            <person name="Alvarado L."/>
            <person name="Berlin A."/>
            <person name="Bochicchio J."/>
            <person name="Borenstein D."/>
            <person name="Chapman S."/>
            <person name="Chen Z."/>
            <person name="Engels R."/>
            <person name="Freedman E."/>
            <person name="Gellesch M."/>
            <person name="Goldberg J."/>
            <person name="Griggs A."/>
            <person name="Gujja S."/>
            <person name="Heiman D."/>
            <person name="Hepburn T."/>
            <person name="Howarth C."/>
            <person name="Jen D."/>
            <person name="Larson L."/>
            <person name="Lewis B."/>
            <person name="Mehta T."/>
            <person name="Park D."/>
            <person name="Pearson M."/>
            <person name="Roberts A."/>
            <person name="Saif S."/>
            <person name="Shenoy N."/>
            <person name="Sisk P."/>
            <person name="Stolte C."/>
            <person name="Sykes S."/>
            <person name="Thomson T."/>
            <person name="Walk T."/>
            <person name="White J."/>
            <person name="Yandava C."/>
            <person name="Burger G."/>
            <person name="Gray M.W."/>
            <person name="Holland P.W.H."/>
            <person name="King N."/>
            <person name="Lang F.B.F."/>
            <person name="Roger A.J."/>
            <person name="Ruiz-Trillo I."/>
            <person name="Lander E."/>
            <person name="Nusbaum C."/>
        </authorList>
    </citation>
    <scope>NUCLEOTIDE SEQUENCE [LARGE SCALE GENOMIC DNA]</scope>
    <source>
        <strain evidence="5 6">DAOM BR117</strain>
    </source>
</reference>
<evidence type="ECO:0000256" key="2">
    <source>
        <dbReference type="ARBA" id="ARBA00022737"/>
    </source>
</evidence>
<feature type="compositionally biased region" description="Low complexity" evidence="3">
    <location>
        <begin position="146"/>
        <end position="163"/>
    </location>
</feature>
<keyword evidence="2" id="KW-0677">Repeat</keyword>
<dbReference type="VEuPathDB" id="FungiDB:SPPG_02948"/>
<organism evidence="5 6">
    <name type="scientific">Spizellomyces punctatus (strain DAOM BR117)</name>
    <dbReference type="NCBI Taxonomy" id="645134"/>
    <lineage>
        <taxon>Eukaryota</taxon>
        <taxon>Fungi</taxon>
        <taxon>Fungi incertae sedis</taxon>
        <taxon>Chytridiomycota</taxon>
        <taxon>Chytridiomycota incertae sedis</taxon>
        <taxon>Chytridiomycetes</taxon>
        <taxon>Spizellomycetales</taxon>
        <taxon>Spizellomycetaceae</taxon>
        <taxon>Spizellomyces</taxon>
    </lineage>
</organism>
<evidence type="ECO:0000256" key="3">
    <source>
        <dbReference type="SAM" id="MobiDB-lite"/>
    </source>
</evidence>
<dbReference type="Proteomes" id="UP000053201">
    <property type="component" value="Unassembled WGS sequence"/>
</dbReference>
<dbReference type="InterPro" id="IPR003603">
    <property type="entry name" value="U2A'_phosphoprotein32A_C"/>
</dbReference>
<dbReference type="Pfam" id="PF14580">
    <property type="entry name" value="LRR_9"/>
    <property type="match status" value="1"/>
</dbReference>
<dbReference type="OMA" id="RDAVICN"/>
<dbReference type="SMART" id="SM00446">
    <property type="entry name" value="LRRcap"/>
    <property type="match status" value="1"/>
</dbReference>
<dbReference type="AlphaFoldDB" id="A0A0L0HN50"/>
<sequence>MVQLTEAQVLGRARGASKKTITDLASIRNLNLWGQNLTDVTVLQRLVNLEVLSLAINSLTSLAPFRNLTNLIELYLRRNNVSDPGELYHLRNLSKLRVLWLSENPIAQRPDYRQMVLRLLPQLRKLDDRDVTDREREEVLAMGPVTNASPSRPSPSSAAPTPTWMRDEPREREEQHIRGSGLEVVGMPHQNPDGRIGRPRRRTDDDQSVFTSPTAVHEKFSSSAYGAGGIPPNLGAGQKQHSPATKQERFPTPPRTNPQNKGDIRPSDAVQKRRPTWLVHAEELGQVKDRIRAASLDAQVAESSREDEDDSRKSTTQNNILFAILSLIKELDNPSLHVVGHEVQRIMAEKIT</sequence>
<protein>
    <recommendedName>
        <fullName evidence="4">U2A'/phosphoprotein 32 family A C-terminal domain-containing protein</fullName>
    </recommendedName>
</protein>
<evidence type="ECO:0000313" key="5">
    <source>
        <dbReference type="EMBL" id="KND02488.1"/>
    </source>
</evidence>
<dbReference type="Gene3D" id="3.80.10.10">
    <property type="entry name" value="Ribonuclease Inhibitor"/>
    <property type="match status" value="1"/>
</dbReference>
<feature type="region of interest" description="Disordered" evidence="3">
    <location>
        <begin position="130"/>
        <end position="275"/>
    </location>
</feature>
<dbReference type="PANTHER" id="PTHR18849">
    <property type="entry name" value="LEUCINE RICH REPEAT PROTEIN"/>
    <property type="match status" value="1"/>
</dbReference>
<feature type="domain" description="U2A'/phosphoprotein 32 family A C-terminal" evidence="4">
    <location>
        <begin position="109"/>
        <end position="127"/>
    </location>
</feature>
<dbReference type="RefSeq" id="XP_016610527.1">
    <property type="nucleotide sequence ID" value="XM_016751234.1"/>
</dbReference>
<dbReference type="OrthoDB" id="433501at2759"/>
<dbReference type="InterPro" id="IPR001611">
    <property type="entry name" value="Leu-rich_rpt"/>
</dbReference>
<keyword evidence="1" id="KW-0433">Leucine-rich repeat</keyword>
<dbReference type="InterPro" id="IPR032675">
    <property type="entry name" value="LRR_dom_sf"/>
</dbReference>
<dbReference type="PROSITE" id="PS51450">
    <property type="entry name" value="LRR"/>
    <property type="match status" value="1"/>
</dbReference>
<dbReference type="GeneID" id="27686499"/>
<name>A0A0L0HN50_SPIPD</name>
<gene>
    <name evidence="5" type="ORF">SPPG_02948</name>
</gene>
<keyword evidence="6" id="KW-1185">Reference proteome</keyword>
<proteinExistence type="predicted"/>
<feature type="compositionally biased region" description="Basic and acidic residues" evidence="3">
    <location>
        <begin position="130"/>
        <end position="139"/>
    </location>
</feature>
<accession>A0A0L0HN50</accession>
<feature type="compositionally biased region" description="Basic and acidic residues" evidence="3">
    <location>
        <begin position="165"/>
        <end position="177"/>
    </location>
</feature>